<accession>A0ABV8KWI9</accession>
<dbReference type="RefSeq" id="WP_377552116.1">
    <property type="nucleotide sequence ID" value="NZ_JBHSBN010000032.1"/>
</dbReference>
<evidence type="ECO:0000313" key="1">
    <source>
        <dbReference type="EMBL" id="MFC4110006.1"/>
    </source>
</evidence>
<reference evidence="2" key="1">
    <citation type="journal article" date="2019" name="Int. J. Syst. Evol. Microbiol.">
        <title>The Global Catalogue of Microorganisms (GCM) 10K type strain sequencing project: providing services to taxonomists for standard genome sequencing and annotation.</title>
        <authorList>
            <consortium name="The Broad Institute Genomics Platform"/>
            <consortium name="The Broad Institute Genome Sequencing Center for Infectious Disease"/>
            <person name="Wu L."/>
            <person name="Ma J."/>
        </authorList>
    </citation>
    <scope>NUCLEOTIDE SEQUENCE [LARGE SCALE GENOMIC DNA]</scope>
    <source>
        <strain evidence="2">2902at01</strain>
    </source>
</reference>
<protein>
    <recommendedName>
        <fullName evidence="3">Restriction endonuclease</fullName>
    </recommendedName>
</protein>
<keyword evidence="2" id="KW-1185">Reference proteome</keyword>
<dbReference type="EMBL" id="JBHSBN010000032">
    <property type="protein sequence ID" value="MFC4110006.1"/>
    <property type="molecule type" value="Genomic_DNA"/>
</dbReference>
<organism evidence="1 2">
    <name type="scientific">Micromonospora zhanjiangensis</name>
    <dbReference type="NCBI Taxonomy" id="1522057"/>
    <lineage>
        <taxon>Bacteria</taxon>
        <taxon>Bacillati</taxon>
        <taxon>Actinomycetota</taxon>
        <taxon>Actinomycetes</taxon>
        <taxon>Micromonosporales</taxon>
        <taxon>Micromonosporaceae</taxon>
        <taxon>Micromonospora</taxon>
    </lineage>
</organism>
<dbReference type="Proteomes" id="UP001595868">
    <property type="component" value="Unassembled WGS sequence"/>
</dbReference>
<evidence type="ECO:0000313" key="2">
    <source>
        <dbReference type="Proteomes" id="UP001595868"/>
    </source>
</evidence>
<gene>
    <name evidence="1" type="ORF">ACFOX0_29290</name>
</gene>
<comment type="caution">
    <text evidence="1">The sequence shown here is derived from an EMBL/GenBank/DDBJ whole genome shotgun (WGS) entry which is preliminary data.</text>
</comment>
<evidence type="ECO:0008006" key="3">
    <source>
        <dbReference type="Google" id="ProtNLM"/>
    </source>
</evidence>
<sequence>MFAVEEGAQRVVSVPWEKLSEPQYADLVSRLLLRLYPDAEVMDGSGGDGGRDVQLRHAGRLSIYELKSFTGRLSSRSPNRRSQVEKSLTQAAKLNPRAWYLVVPINHNPTELQWFTELKKTYRFIRQWHGRSWLNTQLAAHPDLVRAVLRDLDGELLEAIGEYRAERDMLAGGIPDLIARSEALNRRAEEISPDYHISATPANGRTQVTVTARQGAQPPPITVAGELHFPATPEGEQTRQRVDEAFAYGGDLDLSGQFVGPLTLTAPAELGISGARPVTRLFISSVPERVEPALLATLTVLSPAGMPQQGLEIAFTQRLRGQRGFTLRGSEHLDVLTVRLRIDELQRTGTITVSVAQAPLATPSAALPLLRLLAAFRPPNLIRLHVNGASTPLAETSIEEPLSDAAPQQVVELVEALAAIQEHTRCAFAVPPTVTATDAAAIRRAARLIAGEQVPIADRGASFTLYPHDPDRLTGQFHGDVQLLQVLPRTPLRIAGRELDLGPSITHVPRCRLAEGVDLTASAADGGVTISVDLPAGQSVYRYLGTLPALESGQDEPAATARGRVLVAPVDAVAG</sequence>
<name>A0ABV8KWI9_9ACTN</name>
<proteinExistence type="predicted"/>